<evidence type="ECO:0000313" key="2">
    <source>
        <dbReference type="Proteomes" id="UP000095284"/>
    </source>
</evidence>
<evidence type="ECO:0000313" key="3">
    <source>
        <dbReference type="Proteomes" id="UP000659654"/>
    </source>
</evidence>
<dbReference type="AlphaFoldDB" id="A0A1I7RZJ5"/>
<dbReference type="Proteomes" id="UP000582659">
    <property type="component" value="Unassembled WGS sequence"/>
</dbReference>
<name>A0A1I7RZJ5_BURXY</name>
<dbReference type="Proteomes" id="UP000659654">
    <property type="component" value="Unassembled WGS sequence"/>
</dbReference>
<dbReference type="WBParaSite" id="BXY_0616600.1">
    <property type="protein sequence ID" value="BXY_0616600.1"/>
    <property type="gene ID" value="BXY_0616600"/>
</dbReference>
<accession>A0A1I7RZJ5</accession>
<dbReference type="Proteomes" id="UP000095284">
    <property type="component" value="Unplaced"/>
</dbReference>
<sequence>MFAAQTQRPWARHYHSSAFWDFNSNAKGGSRLAFPSKHIVSNGLQRKREKRTLMCAKPDKQCPVTLRFFLSLSLLISSIDDPSHEVSDD</sequence>
<reference evidence="4" key="1">
    <citation type="submission" date="2016-11" db="UniProtKB">
        <authorList>
            <consortium name="WormBaseParasite"/>
        </authorList>
    </citation>
    <scope>IDENTIFICATION</scope>
</reference>
<proteinExistence type="predicted"/>
<dbReference type="EMBL" id="CAJFDI010000003">
    <property type="protein sequence ID" value="CAD5222892.1"/>
    <property type="molecule type" value="Genomic_DNA"/>
</dbReference>
<keyword evidence="3" id="KW-1185">Reference proteome</keyword>
<organism evidence="2 4">
    <name type="scientific">Bursaphelenchus xylophilus</name>
    <name type="common">Pinewood nematode worm</name>
    <name type="synonym">Aphelenchoides xylophilus</name>
    <dbReference type="NCBI Taxonomy" id="6326"/>
    <lineage>
        <taxon>Eukaryota</taxon>
        <taxon>Metazoa</taxon>
        <taxon>Ecdysozoa</taxon>
        <taxon>Nematoda</taxon>
        <taxon>Chromadorea</taxon>
        <taxon>Rhabditida</taxon>
        <taxon>Tylenchina</taxon>
        <taxon>Tylenchomorpha</taxon>
        <taxon>Aphelenchoidea</taxon>
        <taxon>Aphelenchoididae</taxon>
        <taxon>Bursaphelenchus</taxon>
    </lineage>
</organism>
<evidence type="ECO:0000313" key="4">
    <source>
        <dbReference type="WBParaSite" id="BXY_0616600.1"/>
    </source>
</evidence>
<dbReference type="EMBL" id="CAJFCV020000003">
    <property type="protein sequence ID" value="CAG9111305.1"/>
    <property type="molecule type" value="Genomic_DNA"/>
</dbReference>
<gene>
    <name evidence="1" type="ORF">BXYJ_LOCUS7706</name>
</gene>
<protein>
    <submittedName>
        <fullName evidence="1">(pine wood nematode) hypothetical protein</fullName>
    </submittedName>
</protein>
<reference evidence="1" key="2">
    <citation type="submission" date="2020-09" db="EMBL/GenBank/DDBJ databases">
        <authorList>
            <person name="Kikuchi T."/>
        </authorList>
    </citation>
    <scope>NUCLEOTIDE SEQUENCE</scope>
    <source>
        <strain evidence="1">Ka4C1</strain>
    </source>
</reference>
<evidence type="ECO:0000313" key="1">
    <source>
        <dbReference type="EMBL" id="CAD5222892.1"/>
    </source>
</evidence>